<accession>A0A0N5AVR0</accession>
<dbReference type="GO" id="GO:0006839">
    <property type="term" value="P:mitochondrial transport"/>
    <property type="evidence" value="ECO:0007669"/>
    <property type="project" value="TreeGrafter"/>
</dbReference>
<dbReference type="PROSITE" id="PS50920">
    <property type="entry name" value="SOLCAR"/>
    <property type="match status" value="3"/>
</dbReference>
<evidence type="ECO:0000256" key="10">
    <source>
        <dbReference type="RuleBase" id="RU000488"/>
    </source>
</evidence>
<keyword evidence="3 10" id="KW-0813">Transport</keyword>
<feature type="repeat" description="Solcar" evidence="9">
    <location>
        <begin position="121"/>
        <end position="213"/>
    </location>
</feature>
<evidence type="ECO:0000256" key="3">
    <source>
        <dbReference type="ARBA" id="ARBA00022448"/>
    </source>
</evidence>
<dbReference type="AlphaFoldDB" id="A0A0N5AVR0"/>
<comment type="similarity">
    <text evidence="2 10">Belongs to the mitochondrial carrier (TC 2.A.29) family.</text>
</comment>
<keyword evidence="8 9" id="KW-0472">Membrane</keyword>
<feature type="repeat" description="Solcar" evidence="9">
    <location>
        <begin position="223"/>
        <end position="309"/>
    </location>
</feature>
<dbReference type="PANTHER" id="PTHR45624">
    <property type="entry name" value="MITOCHONDRIAL BASIC AMINO ACIDS TRANSPORTER-RELATED"/>
    <property type="match status" value="1"/>
</dbReference>
<dbReference type="PANTHER" id="PTHR45624:SF4">
    <property type="entry name" value="CONGESTED-LIKE TRACHEA PROTEIN-RELATED"/>
    <property type="match status" value="1"/>
</dbReference>
<dbReference type="GO" id="GO:0015227">
    <property type="term" value="F:O-acyl-L-carnitine transmembrane transporter activity"/>
    <property type="evidence" value="ECO:0007669"/>
    <property type="project" value="TreeGrafter"/>
</dbReference>
<dbReference type="PRINTS" id="PR00926">
    <property type="entry name" value="MITOCARRIER"/>
</dbReference>
<evidence type="ECO:0000256" key="11">
    <source>
        <dbReference type="SAM" id="Phobius"/>
    </source>
</evidence>
<comment type="subcellular location">
    <subcellularLocation>
        <location evidence="1">Mitochondrion membrane</location>
        <topology evidence="1">Multi-pass membrane protein</topology>
    </subcellularLocation>
</comment>
<keyword evidence="6 11" id="KW-1133">Transmembrane helix</keyword>
<evidence type="ECO:0000256" key="7">
    <source>
        <dbReference type="ARBA" id="ARBA00023128"/>
    </source>
</evidence>
<dbReference type="InterPro" id="IPR023395">
    <property type="entry name" value="MCP_dom_sf"/>
</dbReference>
<dbReference type="WBParaSite" id="SMUV_0000898601-mRNA-1">
    <property type="protein sequence ID" value="SMUV_0000898601-mRNA-1"/>
    <property type="gene ID" value="SMUV_0000898601"/>
</dbReference>
<feature type="transmembrane region" description="Helical" evidence="11">
    <location>
        <begin position="83"/>
        <end position="103"/>
    </location>
</feature>
<evidence type="ECO:0000256" key="8">
    <source>
        <dbReference type="ARBA" id="ARBA00023136"/>
    </source>
</evidence>
<keyword evidence="5" id="KW-0677">Repeat</keyword>
<dbReference type="STRING" id="451379.A0A0N5AVR0"/>
<proteinExistence type="inferred from homology"/>
<evidence type="ECO:0000256" key="6">
    <source>
        <dbReference type="ARBA" id="ARBA00022989"/>
    </source>
</evidence>
<evidence type="ECO:0000256" key="9">
    <source>
        <dbReference type="PROSITE-ProRule" id="PRU00282"/>
    </source>
</evidence>
<dbReference type="InterPro" id="IPR018108">
    <property type="entry name" value="MCP_transmembrane"/>
</dbReference>
<reference evidence="13" key="1">
    <citation type="submission" date="2017-02" db="UniProtKB">
        <authorList>
            <consortium name="WormBaseParasite"/>
        </authorList>
    </citation>
    <scope>IDENTIFICATION</scope>
</reference>
<organism evidence="12 13">
    <name type="scientific">Syphacia muris</name>
    <dbReference type="NCBI Taxonomy" id="451379"/>
    <lineage>
        <taxon>Eukaryota</taxon>
        <taxon>Metazoa</taxon>
        <taxon>Ecdysozoa</taxon>
        <taxon>Nematoda</taxon>
        <taxon>Chromadorea</taxon>
        <taxon>Rhabditida</taxon>
        <taxon>Spirurina</taxon>
        <taxon>Oxyuridomorpha</taxon>
        <taxon>Oxyuroidea</taxon>
        <taxon>Oxyuridae</taxon>
        <taxon>Syphacia</taxon>
    </lineage>
</organism>
<name>A0A0N5AVR0_9BILA</name>
<evidence type="ECO:0000313" key="13">
    <source>
        <dbReference type="WBParaSite" id="SMUV_0000898601-mRNA-1"/>
    </source>
</evidence>
<keyword evidence="12" id="KW-1185">Reference proteome</keyword>
<dbReference type="GO" id="GO:1902603">
    <property type="term" value="P:carnitine transmembrane transport"/>
    <property type="evidence" value="ECO:0007669"/>
    <property type="project" value="TreeGrafter"/>
</dbReference>
<evidence type="ECO:0000256" key="5">
    <source>
        <dbReference type="ARBA" id="ARBA00022737"/>
    </source>
</evidence>
<dbReference type="Pfam" id="PF00153">
    <property type="entry name" value="Mito_carr"/>
    <property type="match status" value="3"/>
</dbReference>
<keyword evidence="7" id="KW-0496">Mitochondrion</keyword>
<evidence type="ECO:0000256" key="2">
    <source>
        <dbReference type="ARBA" id="ARBA00006375"/>
    </source>
</evidence>
<dbReference type="InterPro" id="IPR050567">
    <property type="entry name" value="Mitochondrial_Carrier"/>
</dbReference>
<dbReference type="SUPFAM" id="SSF103506">
    <property type="entry name" value="Mitochondrial carrier"/>
    <property type="match status" value="1"/>
</dbReference>
<protein>
    <submittedName>
        <fullName evidence="13">Mitochondrial carnitine/acylcarnitine carrier protein</fullName>
    </submittedName>
</protein>
<keyword evidence="4 9" id="KW-0812">Transmembrane</keyword>
<dbReference type="GO" id="GO:0031966">
    <property type="term" value="C:mitochondrial membrane"/>
    <property type="evidence" value="ECO:0007669"/>
    <property type="project" value="UniProtKB-SubCell"/>
</dbReference>
<evidence type="ECO:0000313" key="12">
    <source>
        <dbReference type="Proteomes" id="UP000046393"/>
    </source>
</evidence>
<sequence>MSESISGGGGGGNIQAVNAKYEVFKNFISGGFGGVCCVATGHPFDTVKVRLQTMVAPKTGENPLFTGAFDCLRKTAAKEGFLALYKGMAVPIIGVAPLYAIFFGGCEVGRRLQSSKPASELTFIQNFNAGAFAGILTTTIIVPGERIKCILQVQQLGGTDSTKLQYSGPIDVAKKLYKEGGIRSLYRGTAATLLRDIPASGVYLSTYEYLKNYFSGGQADKKLSPGAILTAGGFAGIANWSVCIPADVLKSRLQIAPEGRYPDGIRGVFREIMREEGITALFKGFTPVMLRAFPANAACFFGLELALAVFKLFEER</sequence>
<evidence type="ECO:0000256" key="4">
    <source>
        <dbReference type="ARBA" id="ARBA00022692"/>
    </source>
</evidence>
<feature type="repeat" description="Solcar" evidence="9">
    <location>
        <begin position="21"/>
        <end position="112"/>
    </location>
</feature>
<dbReference type="Proteomes" id="UP000046393">
    <property type="component" value="Unplaced"/>
</dbReference>
<dbReference type="Gene3D" id="1.50.40.10">
    <property type="entry name" value="Mitochondrial carrier domain"/>
    <property type="match status" value="2"/>
</dbReference>
<evidence type="ECO:0000256" key="1">
    <source>
        <dbReference type="ARBA" id="ARBA00004225"/>
    </source>
</evidence>
<dbReference type="InterPro" id="IPR002067">
    <property type="entry name" value="MCP"/>
</dbReference>